<sequence>MNVTMNGSVRWKSYYWVYITRGLIGKQVAAEELGNGIWRVFYRNVFLGYFNEKDIRSKEKTTRLSTNLV</sequence>
<dbReference type="EMBL" id="FUYV01000017">
    <property type="protein sequence ID" value="SKC23496.1"/>
    <property type="molecule type" value="Genomic_DNA"/>
</dbReference>
<proteinExistence type="predicted"/>
<dbReference type="Proteomes" id="UP000191055">
    <property type="component" value="Unassembled WGS sequence"/>
</dbReference>
<dbReference type="STRING" id="889453.SAMN03080601_02770"/>
<protein>
    <recommendedName>
        <fullName evidence="3">Transposase</fullName>
    </recommendedName>
</protein>
<evidence type="ECO:0000313" key="1">
    <source>
        <dbReference type="EMBL" id="SKC23496.1"/>
    </source>
</evidence>
<dbReference type="AlphaFoldDB" id="A0A1T5HS29"/>
<accession>A0A1T5HS29</accession>
<evidence type="ECO:0000313" key="2">
    <source>
        <dbReference type="Proteomes" id="UP000191055"/>
    </source>
</evidence>
<gene>
    <name evidence="1" type="ORF">SAMN03080601_02770</name>
</gene>
<reference evidence="2" key="1">
    <citation type="submission" date="2017-02" db="EMBL/GenBank/DDBJ databases">
        <authorList>
            <person name="Varghese N."/>
            <person name="Submissions S."/>
        </authorList>
    </citation>
    <scope>NUCLEOTIDE SEQUENCE [LARGE SCALE GENOMIC DNA]</scope>
    <source>
        <strain evidence="2">DSM 24412</strain>
    </source>
</reference>
<name>A0A1T5HS29_9BACT</name>
<organism evidence="1 2">
    <name type="scientific">Alkalitalea saponilacus</name>
    <dbReference type="NCBI Taxonomy" id="889453"/>
    <lineage>
        <taxon>Bacteria</taxon>
        <taxon>Pseudomonadati</taxon>
        <taxon>Bacteroidota</taxon>
        <taxon>Bacteroidia</taxon>
        <taxon>Marinilabiliales</taxon>
        <taxon>Marinilabiliaceae</taxon>
        <taxon>Alkalitalea</taxon>
    </lineage>
</organism>
<keyword evidence="2" id="KW-1185">Reference proteome</keyword>
<evidence type="ECO:0008006" key="3">
    <source>
        <dbReference type="Google" id="ProtNLM"/>
    </source>
</evidence>